<dbReference type="SMART" id="SM00220">
    <property type="entry name" value="S_TKc"/>
    <property type="match status" value="1"/>
</dbReference>
<keyword evidence="2" id="KW-0808">Transferase</keyword>
<feature type="domain" description="Protein kinase" evidence="7">
    <location>
        <begin position="1"/>
        <end position="162"/>
    </location>
</feature>
<dbReference type="GO" id="GO:0005524">
    <property type="term" value="F:ATP binding"/>
    <property type="evidence" value="ECO:0007669"/>
    <property type="project" value="UniProtKB-KW"/>
</dbReference>
<protein>
    <recommendedName>
        <fullName evidence="7">Protein kinase domain-containing protein</fullName>
    </recommendedName>
</protein>
<dbReference type="Pfam" id="PF00069">
    <property type="entry name" value="Pkinase"/>
    <property type="match status" value="1"/>
</dbReference>
<keyword evidence="3" id="KW-0547">Nucleotide-binding</keyword>
<feature type="compositionally biased region" description="Acidic residues" evidence="6">
    <location>
        <begin position="293"/>
        <end position="305"/>
    </location>
</feature>
<dbReference type="GO" id="GO:0004674">
    <property type="term" value="F:protein serine/threonine kinase activity"/>
    <property type="evidence" value="ECO:0007669"/>
    <property type="project" value="UniProtKB-KW"/>
</dbReference>
<evidence type="ECO:0000313" key="9">
    <source>
        <dbReference type="Proteomes" id="UP000008370"/>
    </source>
</evidence>
<dbReference type="InterPro" id="IPR000719">
    <property type="entry name" value="Prot_kinase_dom"/>
</dbReference>
<organism evidence="8 9">
    <name type="scientific">Phanerochaete carnosa (strain HHB-10118-sp)</name>
    <name type="common">White-rot fungus</name>
    <name type="synonym">Peniophora carnosa</name>
    <dbReference type="NCBI Taxonomy" id="650164"/>
    <lineage>
        <taxon>Eukaryota</taxon>
        <taxon>Fungi</taxon>
        <taxon>Dikarya</taxon>
        <taxon>Basidiomycota</taxon>
        <taxon>Agaricomycotina</taxon>
        <taxon>Agaricomycetes</taxon>
        <taxon>Polyporales</taxon>
        <taxon>Phanerochaetaceae</taxon>
        <taxon>Phanerochaete</taxon>
    </lineage>
</organism>
<evidence type="ECO:0000256" key="3">
    <source>
        <dbReference type="ARBA" id="ARBA00022741"/>
    </source>
</evidence>
<evidence type="ECO:0000313" key="8">
    <source>
        <dbReference type="EMBL" id="EKM56158.1"/>
    </source>
</evidence>
<evidence type="ECO:0000256" key="6">
    <source>
        <dbReference type="SAM" id="MobiDB-lite"/>
    </source>
</evidence>
<dbReference type="OrthoDB" id="1668230at2759"/>
<dbReference type="PROSITE" id="PS00108">
    <property type="entry name" value="PROTEIN_KINASE_ST"/>
    <property type="match status" value="1"/>
</dbReference>
<dbReference type="KEGG" id="pco:PHACADRAFT_257238"/>
<reference evidence="8 9" key="1">
    <citation type="journal article" date="2012" name="BMC Genomics">
        <title>Comparative genomics of the white-rot fungi, Phanerochaete carnosa and P. chrysosporium, to elucidate the genetic basis of the distinct wood types they colonize.</title>
        <authorList>
            <person name="Suzuki H."/>
            <person name="MacDonald J."/>
            <person name="Syed K."/>
            <person name="Salamov A."/>
            <person name="Hori C."/>
            <person name="Aerts A."/>
            <person name="Henrissat B."/>
            <person name="Wiebenga A."/>
            <person name="vanKuyk P.A."/>
            <person name="Barry K."/>
            <person name="Lindquist E."/>
            <person name="LaButti K."/>
            <person name="Lapidus A."/>
            <person name="Lucas S."/>
            <person name="Coutinho P."/>
            <person name="Gong Y."/>
            <person name="Samejima M."/>
            <person name="Mahadevan R."/>
            <person name="Abou-Zaid M."/>
            <person name="de Vries R.P."/>
            <person name="Igarashi K."/>
            <person name="Yadav J.S."/>
            <person name="Grigoriev I.V."/>
            <person name="Master E.R."/>
        </authorList>
    </citation>
    <scope>NUCLEOTIDE SEQUENCE [LARGE SCALE GENOMIC DNA]</scope>
    <source>
        <strain evidence="8 9">HHB-10118-sp</strain>
    </source>
</reference>
<keyword evidence="9" id="KW-1185">Reference proteome</keyword>
<evidence type="ECO:0000256" key="4">
    <source>
        <dbReference type="ARBA" id="ARBA00022777"/>
    </source>
</evidence>
<dbReference type="Gene3D" id="1.10.510.10">
    <property type="entry name" value="Transferase(Phosphotransferase) domain 1"/>
    <property type="match status" value="1"/>
</dbReference>
<dbReference type="SUPFAM" id="SSF56112">
    <property type="entry name" value="Protein kinase-like (PK-like)"/>
    <property type="match status" value="1"/>
</dbReference>
<accession>K5VX56</accession>
<keyword evidence="5" id="KW-0067">ATP-binding</keyword>
<sequence length="317" mass="35339">MKLYAAEAVAALANLHALGIVHRDIKPENFLISPNGHLVLADYGLSWASRDANADMTGLGLNFFTGTAGYFAPEMLVAETVGYGCLADVWSLGISLLEVHLGRRVTLFHASSRSEVIAKMMSRDIPLHRVYDSGFQDLLCKMIVRDVNKRWSAAKLKEHPYFEGIDWEMLEEGYYRPDYRPATPTAVHPPSALRFTTFHRGIGIRDDLSVHLGSDGMILPNCAVLAQLELDRSERHTAFTFRHPFGAVSRILYDAPPRPPLPFRFRLRLDPPPAYVEDEDESDGDLGETAYTQEDDDFFSDEEENGANGCGNTPHGV</sequence>
<evidence type="ECO:0000259" key="7">
    <source>
        <dbReference type="PROSITE" id="PS50011"/>
    </source>
</evidence>
<feature type="compositionally biased region" description="Acidic residues" evidence="6">
    <location>
        <begin position="276"/>
        <end position="286"/>
    </location>
</feature>
<proteinExistence type="predicted"/>
<dbReference type="GeneID" id="18916796"/>
<dbReference type="PANTHER" id="PTHR24351">
    <property type="entry name" value="RIBOSOMAL PROTEIN S6 KINASE"/>
    <property type="match status" value="1"/>
</dbReference>
<name>K5VX56_PHACS</name>
<dbReference type="PROSITE" id="PS50011">
    <property type="entry name" value="PROTEIN_KINASE_DOM"/>
    <property type="match status" value="1"/>
</dbReference>
<feature type="region of interest" description="Disordered" evidence="6">
    <location>
        <begin position="273"/>
        <end position="317"/>
    </location>
</feature>
<evidence type="ECO:0000256" key="1">
    <source>
        <dbReference type="ARBA" id="ARBA00022527"/>
    </source>
</evidence>
<keyword evidence="4" id="KW-0418">Kinase</keyword>
<dbReference type="STRING" id="650164.K5VX56"/>
<dbReference type="Proteomes" id="UP000008370">
    <property type="component" value="Unassembled WGS sequence"/>
</dbReference>
<dbReference type="AlphaFoldDB" id="K5VX56"/>
<gene>
    <name evidence="8" type="ORF">PHACADRAFT_257238</name>
</gene>
<dbReference type="InterPro" id="IPR011009">
    <property type="entry name" value="Kinase-like_dom_sf"/>
</dbReference>
<dbReference type="HOGENOM" id="CLU_877457_0_0_1"/>
<dbReference type="EMBL" id="JH930472">
    <property type="protein sequence ID" value="EKM56158.1"/>
    <property type="molecule type" value="Genomic_DNA"/>
</dbReference>
<evidence type="ECO:0000256" key="5">
    <source>
        <dbReference type="ARBA" id="ARBA00022840"/>
    </source>
</evidence>
<evidence type="ECO:0000256" key="2">
    <source>
        <dbReference type="ARBA" id="ARBA00022679"/>
    </source>
</evidence>
<dbReference type="RefSeq" id="XP_007396453.1">
    <property type="nucleotide sequence ID" value="XM_007396391.1"/>
</dbReference>
<dbReference type="InterPro" id="IPR008271">
    <property type="entry name" value="Ser/Thr_kinase_AS"/>
</dbReference>
<keyword evidence="1" id="KW-0723">Serine/threonine-protein kinase</keyword>
<dbReference type="InParanoid" id="K5VX56"/>